<comment type="caution">
    <text evidence="1">The sequence shown here is derived from an EMBL/GenBank/DDBJ whole genome shotgun (WGS) entry which is preliminary data.</text>
</comment>
<evidence type="ECO:0000313" key="1">
    <source>
        <dbReference type="EMBL" id="RBO98864.1"/>
    </source>
</evidence>
<dbReference type="Proteomes" id="UP000252893">
    <property type="component" value="Unassembled WGS sequence"/>
</dbReference>
<dbReference type="GO" id="GO:0005886">
    <property type="term" value="C:plasma membrane"/>
    <property type="evidence" value="ECO:0007669"/>
    <property type="project" value="TreeGrafter"/>
</dbReference>
<reference evidence="1 2" key="1">
    <citation type="submission" date="2018-06" db="EMBL/GenBank/DDBJ databases">
        <title>Genomic Encyclopedia of Type Strains, Phase IV (KMG-IV): sequencing the most valuable type-strain genomes for metagenomic binning, comparative biology and taxonomic classification.</title>
        <authorList>
            <person name="Goeker M."/>
        </authorList>
    </citation>
    <scope>NUCLEOTIDE SEQUENCE [LARGE SCALE GENOMIC DNA]</scope>
    <source>
        <strain evidence="1 2">DSM 25619</strain>
    </source>
</reference>
<organism evidence="1 2">
    <name type="scientific">Pseudochrobactrum asaccharolyticum</name>
    <dbReference type="NCBI Taxonomy" id="354351"/>
    <lineage>
        <taxon>Bacteria</taxon>
        <taxon>Pseudomonadati</taxon>
        <taxon>Pseudomonadota</taxon>
        <taxon>Alphaproteobacteria</taxon>
        <taxon>Hyphomicrobiales</taxon>
        <taxon>Brucellaceae</taxon>
        <taxon>Pseudochrobactrum</taxon>
    </lineage>
</organism>
<dbReference type="AlphaFoldDB" id="A0A366EBL4"/>
<dbReference type="EMBL" id="QNRH01000001">
    <property type="protein sequence ID" value="RBO98864.1"/>
    <property type="molecule type" value="Genomic_DNA"/>
</dbReference>
<sequence length="242" mass="26468">MSAEHRQIPLILQHEPGFTRDDLVVTGSNRAAVDLIDRWPDWPSPVALLVGPAGAGKTHLAAIWRSQNDAAILDPHNIDAQSLEIAAQRPVLIDDIGAEDFDETGLFHLINTIRQTAGSCENGQSQASLLMTSQLQPSQWNVSLPDLISRLKAVTIVDISEPDDYLLSTVIYKLFADRQVSVDPAVISYIVSRVERSLDSVIVLVDLLDHMALQQKSRITKALATQAFQAMANALPESSSED</sequence>
<accession>A0A366EBL4</accession>
<dbReference type="OrthoDB" id="7390113at2"/>
<dbReference type="SUPFAM" id="SSF52540">
    <property type="entry name" value="P-loop containing nucleoside triphosphate hydrolases"/>
    <property type="match status" value="1"/>
</dbReference>
<dbReference type="PANTHER" id="PTHR30050">
    <property type="entry name" value="CHROMOSOMAL REPLICATION INITIATOR PROTEIN DNAA"/>
    <property type="match status" value="1"/>
</dbReference>
<proteinExistence type="predicted"/>
<dbReference type="GO" id="GO:0003688">
    <property type="term" value="F:DNA replication origin binding"/>
    <property type="evidence" value="ECO:0007669"/>
    <property type="project" value="TreeGrafter"/>
</dbReference>
<evidence type="ECO:0000313" key="2">
    <source>
        <dbReference type="Proteomes" id="UP000252893"/>
    </source>
</evidence>
<dbReference type="PANTHER" id="PTHR30050:SF5">
    <property type="entry name" value="DNAA REGULATORY INACTIVATOR HDA"/>
    <property type="match status" value="1"/>
</dbReference>
<gene>
    <name evidence="1" type="ORF">DFR47_101465</name>
</gene>
<protein>
    <submittedName>
        <fullName evidence="1">Regulatory inactivation of DnaA Hda protein</fullName>
    </submittedName>
</protein>
<dbReference type="Gene3D" id="1.10.8.60">
    <property type="match status" value="1"/>
</dbReference>
<keyword evidence="2" id="KW-1185">Reference proteome</keyword>
<name>A0A366EBL4_9HYPH</name>
<dbReference type="Gene3D" id="3.40.50.300">
    <property type="entry name" value="P-loop containing nucleotide triphosphate hydrolases"/>
    <property type="match status" value="1"/>
</dbReference>
<dbReference type="RefSeq" id="WP_113942778.1">
    <property type="nucleotide sequence ID" value="NZ_JBHEEG010000003.1"/>
</dbReference>
<dbReference type="InterPro" id="IPR027417">
    <property type="entry name" value="P-loop_NTPase"/>
</dbReference>
<dbReference type="GO" id="GO:0006270">
    <property type="term" value="P:DNA replication initiation"/>
    <property type="evidence" value="ECO:0007669"/>
    <property type="project" value="TreeGrafter"/>
</dbReference>
<dbReference type="NCBIfam" id="NF006571">
    <property type="entry name" value="PRK09087.1"/>
    <property type="match status" value="1"/>
</dbReference>